<evidence type="ECO:0000256" key="1">
    <source>
        <dbReference type="ARBA" id="ARBA00004141"/>
    </source>
</evidence>
<sequence length="487" mass="53514">MSKFTSCIKRYCSCRWRLCYACAIAFLLTQTLRVDLSMAFVCMLKTPNRTTEELNITANNHHCSGLNDHSPNQNYEGELEWSDTLQSNMLAGFFYGYVSTNILAGVLADKYGGKRVLGVSFLSASILTILHPSLSRISGYITLVLRILTGVALGSIFPGIQSLFGRWVPPEQISLFVGITLAGQILGNILGFSISGFLCVYGFDNGWGSIFYIFGGICLVFSCVWFYVVYDNPDVHPTISEEERSYLNKTITSEKEVKKIPWKPMLSSPALWAITFGLFAYGWTDLSFQTLLPLYMKEALNVKTTTNGLMSSAPSIGQIFALPLWGKLADVLRSKKCLSTRSVRVLFHTLSMLGSASLLIAIGFLRCDQTILISLLLFFSGIIMSFSSGSVFVNHNDIAPSYAGIVFGIANTFATTSGSISSLTTKALTPNGTQQEWQLVFALCAAICVCGAILYATMARGEIQEWARSDESGVSVHLKDTKREKTV</sequence>
<name>A0A7E6FM21_9MOLL</name>
<evidence type="ECO:0000256" key="4">
    <source>
        <dbReference type="ARBA" id="ARBA00022847"/>
    </source>
</evidence>
<evidence type="ECO:0000256" key="7">
    <source>
        <dbReference type="SAM" id="Phobius"/>
    </source>
</evidence>
<dbReference type="RefSeq" id="XP_036368732.1">
    <property type="nucleotide sequence ID" value="XM_036512839.1"/>
</dbReference>
<feature type="transmembrane region" description="Helical" evidence="7">
    <location>
        <begin position="437"/>
        <end position="458"/>
    </location>
</feature>
<dbReference type="Gene3D" id="1.20.1250.20">
    <property type="entry name" value="MFS general substrate transporter like domains"/>
    <property type="match status" value="2"/>
</dbReference>
<evidence type="ECO:0000256" key="2">
    <source>
        <dbReference type="ARBA" id="ARBA00022448"/>
    </source>
</evidence>
<evidence type="ECO:0000313" key="12">
    <source>
        <dbReference type="RefSeq" id="XP_036368731.1"/>
    </source>
</evidence>
<evidence type="ECO:0000313" key="11">
    <source>
        <dbReference type="RefSeq" id="XP_036368730.1"/>
    </source>
</evidence>
<dbReference type="GO" id="GO:0016020">
    <property type="term" value="C:membrane"/>
    <property type="evidence" value="ECO:0007669"/>
    <property type="project" value="UniProtKB-SubCell"/>
</dbReference>
<dbReference type="GO" id="GO:0015293">
    <property type="term" value="F:symporter activity"/>
    <property type="evidence" value="ECO:0007669"/>
    <property type="project" value="UniProtKB-KW"/>
</dbReference>
<feature type="domain" description="Major facilitator superfamily (MFS) profile" evidence="8">
    <location>
        <begin position="23"/>
        <end position="463"/>
    </location>
</feature>
<organism evidence="9 10">
    <name type="scientific">Octopus sinensis</name>
    <name type="common">East Asian common octopus</name>
    <dbReference type="NCBI Taxonomy" id="2607531"/>
    <lineage>
        <taxon>Eukaryota</taxon>
        <taxon>Metazoa</taxon>
        <taxon>Spiralia</taxon>
        <taxon>Lophotrochozoa</taxon>
        <taxon>Mollusca</taxon>
        <taxon>Cephalopoda</taxon>
        <taxon>Coleoidea</taxon>
        <taxon>Octopodiformes</taxon>
        <taxon>Octopoda</taxon>
        <taxon>Incirrata</taxon>
        <taxon>Octopodidae</taxon>
        <taxon>Octopus</taxon>
    </lineage>
</organism>
<feature type="transmembrane region" description="Helical" evidence="7">
    <location>
        <begin position="345"/>
        <end position="365"/>
    </location>
</feature>
<evidence type="ECO:0000256" key="5">
    <source>
        <dbReference type="ARBA" id="ARBA00022989"/>
    </source>
</evidence>
<dbReference type="InterPro" id="IPR011701">
    <property type="entry name" value="MFS"/>
</dbReference>
<dbReference type="SUPFAM" id="SSF103473">
    <property type="entry name" value="MFS general substrate transporter"/>
    <property type="match status" value="1"/>
</dbReference>
<reference evidence="10 11" key="1">
    <citation type="submission" date="2025-08" db="UniProtKB">
        <authorList>
            <consortium name="RefSeq"/>
        </authorList>
    </citation>
    <scope>IDENTIFICATION</scope>
</reference>
<dbReference type="Proteomes" id="UP000515154">
    <property type="component" value="Linkage group LG24"/>
</dbReference>
<dbReference type="Pfam" id="PF07690">
    <property type="entry name" value="MFS_1"/>
    <property type="match status" value="1"/>
</dbReference>
<keyword evidence="4" id="KW-0769">Symport</keyword>
<dbReference type="PANTHER" id="PTHR11662">
    <property type="entry name" value="SOLUTE CARRIER FAMILY 17"/>
    <property type="match status" value="1"/>
</dbReference>
<feature type="transmembrane region" description="Helical" evidence="7">
    <location>
        <begin position="371"/>
        <end position="393"/>
    </location>
</feature>
<evidence type="ECO:0000313" key="10">
    <source>
        <dbReference type="RefSeq" id="XP_036368729.1"/>
    </source>
</evidence>
<dbReference type="AlphaFoldDB" id="A0A7E6FM21"/>
<feature type="transmembrane region" description="Helical" evidence="7">
    <location>
        <begin position="140"/>
        <end position="164"/>
    </location>
</feature>
<dbReference type="InterPro" id="IPR050382">
    <property type="entry name" value="MFS_Na/Anion_cotransporter"/>
</dbReference>
<evidence type="ECO:0000313" key="9">
    <source>
        <dbReference type="Proteomes" id="UP000515154"/>
    </source>
</evidence>
<dbReference type="FunFam" id="1.20.1250.20:FF:000423">
    <property type="entry name" value="Putative inorganic phosphate cotransporter-like Protein"/>
    <property type="match status" value="1"/>
</dbReference>
<dbReference type="RefSeq" id="XP_036368730.1">
    <property type="nucleotide sequence ID" value="XM_036512837.1"/>
</dbReference>
<keyword evidence="5 7" id="KW-1133">Transmembrane helix</keyword>
<dbReference type="InterPro" id="IPR036259">
    <property type="entry name" value="MFS_trans_sf"/>
</dbReference>
<comment type="subcellular location">
    <subcellularLocation>
        <location evidence="1">Membrane</location>
        <topology evidence="1">Multi-pass membrane protein</topology>
    </subcellularLocation>
</comment>
<dbReference type="FunFam" id="1.20.1250.20:FF:000003">
    <property type="entry name" value="Solute carrier family 17 member 3"/>
    <property type="match status" value="1"/>
</dbReference>
<dbReference type="PROSITE" id="PS50850">
    <property type="entry name" value="MFS"/>
    <property type="match status" value="1"/>
</dbReference>
<feature type="transmembrane region" description="Helical" evidence="7">
    <location>
        <begin position="89"/>
        <end position="108"/>
    </location>
</feature>
<evidence type="ECO:0000313" key="13">
    <source>
        <dbReference type="RefSeq" id="XP_036368732.1"/>
    </source>
</evidence>
<feature type="transmembrane region" description="Helical" evidence="7">
    <location>
        <begin position="176"/>
        <end position="203"/>
    </location>
</feature>
<feature type="transmembrane region" description="Helical" evidence="7">
    <location>
        <begin position="265"/>
        <end position="284"/>
    </location>
</feature>
<keyword evidence="2" id="KW-0813">Transport</keyword>
<keyword evidence="9" id="KW-1185">Reference proteome</keyword>
<feature type="transmembrane region" description="Helical" evidence="7">
    <location>
        <begin position="405"/>
        <end position="425"/>
    </location>
</feature>
<accession>A0A7E6FM21</accession>
<dbReference type="GO" id="GO:0006820">
    <property type="term" value="P:monoatomic anion transport"/>
    <property type="evidence" value="ECO:0007669"/>
    <property type="project" value="TreeGrafter"/>
</dbReference>
<protein>
    <submittedName>
        <fullName evidence="10 11">Sialin-like</fullName>
    </submittedName>
</protein>
<dbReference type="InterPro" id="IPR020846">
    <property type="entry name" value="MFS_dom"/>
</dbReference>
<feature type="transmembrane region" description="Helical" evidence="7">
    <location>
        <begin position="209"/>
        <end position="230"/>
    </location>
</feature>
<evidence type="ECO:0000256" key="3">
    <source>
        <dbReference type="ARBA" id="ARBA00022692"/>
    </source>
</evidence>
<keyword evidence="3 7" id="KW-0812">Transmembrane</keyword>
<evidence type="ECO:0000259" key="8">
    <source>
        <dbReference type="PROSITE" id="PS50850"/>
    </source>
</evidence>
<dbReference type="KEGG" id="osn:115223801"/>
<dbReference type="RefSeq" id="XP_036368729.1">
    <property type="nucleotide sequence ID" value="XM_036512836.1"/>
</dbReference>
<gene>
    <name evidence="10 11 12 13" type="primary">LOC115223801</name>
</gene>
<dbReference type="RefSeq" id="XP_036368731.1">
    <property type="nucleotide sequence ID" value="XM_036512838.1"/>
</dbReference>
<evidence type="ECO:0000256" key="6">
    <source>
        <dbReference type="ARBA" id="ARBA00023136"/>
    </source>
</evidence>
<proteinExistence type="predicted"/>
<dbReference type="PANTHER" id="PTHR11662:SF399">
    <property type="entry name" value="FI19708P1-RELATED"/>
    <property type="match status" value="1"/>
</dbReference>
<keyword evidence="6 7" id="KW-0472">Membrane</keyword>